<dbReference type="AlphaFoldDB" id="A0A0S4SQH1"/>
<proteinExistence type="predicted"/>
<accession>A0A0S4SQH1</accession>
<organism evidence="1 2">
    <name type="scientific">Campylobacter hyointestinalis subsp. hyointestinalis</name>
    <dbReference type="NCBI Taxonomy" id="91352"/>
    <lineage>
        <taxon>Bacteria</taxon>
        <taxon>Pseudomonadati</taxon>
        <taxon>Campylobacterota</taxon>
        <taxon>Epsilonproteobacteria</taxon>
        <taxon>Campylobacterales</taxon>
        <taxon>Campylobacteraceae</taxon>
        <taxon>Campylobacter</taxon>
    </lineage>
</organism>
<reference evidence="1 2" key="1">
    <citation type="submission" date="2015-11" db="EMBL/GenBank/DDBJ databases">
        <authorList>
            <consortium name="Pathogen Informatics"/>
        </authorList>
    </citation>
    <scope>NUCLEOTIDE SEQUENCE [LARGE SCALE GENOMIC DNA]</scope>
    <source>
        <strain evidence="1 2">006A-0059</strain>
    </source>
</reference>
<gene>
    <name evidence="1" type="ORF">ERS686654_01816</name>
</gene>
<dbReference type="Pfam" id="PF04985">
    <property type="entry name" value="Phage_tube"/>
    <property type="match status" value="1"/>
</dbReference>
<dbReference type="EMBL" id="FAVB01000005">
    <property type="protein sequence ID" value="CUU87853.1"/>
    <property type="molecule type" value="Genomic_DNA"/>
</dbReference>
<dbReference type="Proteomes" id="UP000052237">
    <property type="component" value="Unassembled WGS sequence"/>
</dbReference>
<name>A0A0S4SQH1_CAMHY</name>
<protein>
    <submittedName>
        <fullName evidence="1">Phage major tail tube protein</fullName>
    </submittedName>
</protein>
<keyword evidence="2" id="KW-1185">Reference proteome</keyword>
<evidence type="ECO:0000313" key="2">
    <source>
        <dbReference type="Proteomes" id="UP000052237"/>
    </source>
</evidence>
<sequence length="171" mass="18805">MTKRQIPDVIQEANVYINGQGYLGVTKNLKVPTLEFETVEAKGALSTNYTTGMLKATELEFKISKIDKNQFVAIGLNSFTDRIPFLFKASIFRSGKGDPVPFSMAATGDIISLEVSEFESGKEVEVSLKLSAHFLDINIDNVPMAVKDVENMICLISGVDYMAKVRSNLGE</sequence>
<dbReference type="RefSeq" id="WP_059435367.1">
    <property type="nucleotide sequence ID" value="NZ_FAVB01000005.1"/>
</dbReference>
<dbReference type="InterPro" id="IPR006498">
    <property type="entry name" value="Tail_tube"/>
</dbReference>
<evidence type="ECO:0000313" key="1">
    <source>
        <dbReference type="EMBL" id="CUU87853.1"/>
    </source>
</evidence>
<comment type="caution">
    <text evidence="1">The sequence shown here is derived from an EMBL/GenBank/DDBJ whole genome shotgun (WGS) entry which is preliminary data.</text>
</comment>